<keyword evidence="4" id="KW-1185">Reference proteome</keyword>
<name>A0ABM6FAP9_9BURK</name>
<organism evidence="3 4">
    <name type="scientific">Cupriavidus malaysiensis</name>
    <dbReference type="NCBI Taxonomy" id="367825"/>
    <lineage>
        <taxon>Bacteria</taxon>
        <taxon>Pseudomonadati</taxon>
        <taxon>Pseudomonadota</taxon>
        <taxon>Betaproteobacteria</taxon>
        <taxon>Burkholderiales</taxon>
        <taxon>Burkholderiaceae</taxon>
        <taxon>Cupriavidus</taxon>
    </lineage>
</organism>
<sequence length="721" mass="74014">MKANRENRPLAGKGLLWPALAAAVAALVACGGGDGSSSSSSSSSSSGNSNSNSSSGSGSSGGSSSPAPNQPTQASLQGTAATGAFMAGATVTVFDADGKLVGTQTADANGGYRFDLGDFKAPFAVIAKSSSGVTHVSVLAARPSNTTAIVNTTPLTTAIAALLTGGDPLALTQPGVLRSKAGSEQVQSAIALLRQALQNVATETGLDPARFDPIATPLTRQGEGADAVLDLVKVSLTGNGARLVSVGVPMGTDSSQTQLTLTQDALGKPAAALPKPTVKTTAADFEAIRAALQACFAGKPETRRSGSTVLGSCQAAFAADYKNSSYNLSDDLSGLFSRDDMTGARFGTPQIVFHATNAASQPTALLRLPYVRNDSEKSTGHLTRLATNRAAAGAPAKWELTGNQHDYDASVAPRITRVTELNPAAGVVSRYETGLRVFFNPNRGPGAQAQVVRVSGPGLPAAGVVLARSRVCGTNGYLSVQNTRGSLTYAADDPISPNKTIQTTAQNTTHVVLAASPLRAGDTLDWSRLATSASYPATPLSDAQFAALPEFGRYRFEVWNRPIGGGYYDGALAAAPDVVFTTMAGSGVVPPARLAQLSWNGIAAASLGFVTAGSDKTGFQPTVDVAWSNDVTDEPVDQASAFGVTPASPLPQRMYAQANYLPRNVKTITLKPDMVGSSAGESCIGAGFAAFNQAGDQRNLEIRSSTADDIYKYVRVVGTVR</sequence>
<evidence type="ECO:0000259" key="2">
    <source>
        <dbReference type="Pfam" id="PF17936"/>
    </source>
</evidence>
<feature type="compositionally biased region" description="Low complexity" evidence="1">
    <location>
        <begin position="36"/>
        <end position="65"/>
    </location>
</feature>
<dbReference type="EMBL" id="CP017755">
    <property type="protein sequence ID" value="AOZ08767.1"/>
    <property type="molecule type" value="Genomic_DNA"/>
</dbReference>
<dbReference type="InterPro" id="IPR041498">
    <property type="entry name" value="Big_6"/>
</dbReference>
<dbReference type="PROSITE" id="PS51257">
    <property type="entry name" value="PROKAR_LIPOPROTEIN"/>
    <property type="match status" value="1"/>
</dbReference>
<reference evidence="3 4" key="1">
    <citation type="submission" date="2016-10" db="EMBL/GenBank/DDBJ databases">
        <title>Complete genome sequences of three Cupriavidus strains isolated from various Malaysian environments.</title>
        <authorList>
            <person name="Abdullah A.A.-A."/>
            <person name="Shafie N.A.H."/>
            <person name="Lau N.S."/>
        </authorList>
    </citation>
    <scope>NUCLEOTIDE SEQUENCE [LARGE SCALE GENOMIC DNA]</scope>
    <source>
        <strain evidence="3 4">USMAA1020</strain>
    </source>
</reference>
<evidence type="ECO:0000313" key="4">
    <source>
        <dbReference type="Proteomes" id="UP000177515"/>
    </source>
</evidence>
<accession>A0ABM6FAP9</accession>
<evidence type="ECO:0000256" key="1">
    <source>
        <dbReference type="SAM" id="MobiDB-lite"/>
    </source>
</evidence>
<feature type="compositionally biased region" description="Polar residues" evidence="1">
    <location>
        <begin position="66"/>
        <end position="75"/>
    </location>
</feature>
<gene>
    <name evidence="3" type="ORF">BKK80_22950</name>
</gene>
<dbReference type="RefSeq" id="WP_071071440.1">
    <property type="nucleotide sequence ID" value="NZ_CP017755.1"/>
</dbReference>
<feature type="region of interest" description="Disordered" evidence="1">
    <location>
        <begin position="31"/>
        <end position="75"/>
    </location>
</feature>
<dbReference type="Gene3D" id="2.60.40.10">
    <property type="entry name" value="Immunoglobulins"/>
    <property type="match status" value="1"/>
</dbReference>
<dbReference type="Proteomes" id="UP000177515">
    <property type="component" value="Chromosome 2"/>
</dbReference>
<feature type="domain" description="Bacterial Ig" evidence="2">
    <location>
        <begin position="67"/>
        <end position="117"/>
    </location>
</feature>
<evidence type="ECO:0000313" key="3">
    <source>
        <dbReference type="EMBL" id="AOZ08767.1"/>
    </source>
</evidence>
<dbReference type="Pfam" id="PF17936">
    <property type="entry name" value="Big_6"/>
    <property type="match status" value="1"/>
</dbReference>
<proteinExistence type="predicted"/>
<protein>
    <recommendedName>
        <fullName evidence="2">Bacterial Ig domain-containing protein</fullName>
    </recommendedName>
</protein>
<dbReference type="InterPro" id="IPR013783">
    <property type="entry name" value="Ig-like_fold"/>
</dbReference>